<dbReference type="PANTHER" id="PTHR12526">
    <property type="entry name" value="GLYCOSYLTRANSFERASE"/>
    <property type="match status" value="1"/>
</dbReference>
<evidence type="ECO:0000313" key="4">
    <source>
        <dbReference type="Proteomes" id="UP000178774"/>
    </source>
</evidence>
<dbReference type="CDD" id="cd03808">
    <property type="entry name" value="GT4_CapM-like"/>
    <property type="match status" value="1"/>
</dbReference>
<proteinExistence type="predicted"/>
<comment type="caution">
    <text evidence="3">The sequence shown here is derived from an EMBL/GenBank/DDBJ whole genome shotgun (WGS) entry which is preliminary data.</text>
</comment>
<name>A0A1G2HS56_9BACT</name>
<dbReference type="Pfam" id="PF13477">
    <property type="entry name" value="Glyco_trans_4_2"/>
    <property type="match status" value="1"/>
</dbReference>
<dbReference type="InterPro" id="IPR028098">
    <property type="entry name" value="Glyco_trans_4-like_N"/>
</dbReference>
<gene>
    <name evidence="3" type="ORF">A2822_02560</name>
</gene>
<dbReference type="Gene3D" id="3.40.50.2000">
    <property type="entry name" value="Glycogen Phosphorylase B"/>
    <property type="match status" value="2"/>
</dbReference>
<evidence type="ECO:0000313" key="3">
    <source>
        <dbReference type="EMBL" id="OGZ65372.1"/>
    </source>
</evidence>
<dbReference type="SUPFAM" id="SSF53756">
    <property type="entry name" value="UDP-Glycosyltransferase/glycogen phosphorylase"/>
    <property type="match status" value="1"/>
</dbReference>
<dbReference type="Pfam" id="PF00534">
    <property type="entry name" value="Glycos_transf_1"/>
    <property type="match status" value="1"/>
</dbReference>
<dbReference type="GO" id="GO:0016757">
    <property type="term" value="F:glycosyltransferase activity"/>
    <property type="evidence" value="ECO:0007669"/>
    <property type="project" value="InterPro"/>
</dbReference>
<dbReference type="AlphaFoldDB" id="A0A1G2HS56"/>
<dbReference type="Proteomes" id="UP000178774">
    <property type="component" value="Unassembled WGS sequence"/>
</dbReference>
<evidence type="ECO:0000259" key="2">
    <source>
        <dbReference type="Pfam" id="PF13477"/>
    </source>
</evidence>
<protein>
    <recommendedName>
        <fullName evidence="5">Glycosyltransferase subfamily 4-like N-terminal domain-containing protein</fullName>
    </recommendedName>
</protein>
<organism evidence="3 4">
    <name type="scientific">Candidatus Staskawiczbacteria bacterium RIFCSPHIGHO2_01_FULL_41_41</name>
    <dbReference type="NCBI Taxonomy" id="1802203"/>
    <lineage>
        <taxon>Bacteria</taxon>
        <taxon>Candidatus Staskawicziibacteriota</taxon>
    </lineage>
</organism>
<sequence length="381" mass="42827">MQKKKTKICLVAAADITLKFILLPQIRYWQEKGYEVQTICSPGFWVEPLRKEGIVIKEIKINRGVFTPFSDLVSLIRMFFYFKQQKFDAVFTFTPKPGLLGQLAARLAGTPVVLNTIFGFYFHENTPPLKRRFFVWVEKIAASCSNFVFFWNIEDFETAQKERIVKPGWADYIGDGISIERFNPARFSPEFIRVKKEALGIGQGKTVIGIVARLVKEKGYTELFEAFSMVLAAFPETVLLIAGSDDVKKKDSIDIAAAKGKHIIFLGERTDIDEIFAVMDIFVLPSHREGFSHSILEASAMGLPVIASNIRGCRGAVEPGVTGLLVSVKNSQKLAEAIINLLADPQKAQAMGLAGREKAECEFDERLVFDKMEQQLAWKLK</sequence>
<evidence type="ECO:0000259" key="1">
    <source>
        <dbReference type="Pfam" id="PF00534"/>
    </source>
</evidence>
<accession>A0A1G2HS56</accession>
<reference evidence="3 4" key="1">
    <citation type="journal article" date="2016" name="Nat. Commun.">
        <title>Thousands of microbial genomes shed light on interconnected biogeochemical processes in an aquifer system.</title>
        <authorList>
            <person name="Anantharaman K."/>
            <person name="Brown C.T."/>
            <person name="Hug L.A."/>
            <person name="Sharon I."/>
            <person name="Castelle C.J."/>
            <person name="Probst A.J."/>
            <person name="Thomas B.C."/>
            <person name="Singh A."/>
            <person name="Wilkins M.J."/>
            <person name="Karaoz U."/>
            <person name="Brodie E.L."/>
            <person name="Williams K.H."/>
            <person name="Hubbard S.S."/>
            <person name="Banfield J.F."/>
        </authorList>
    </citation>
    <scope>NUCLEOTIDE SEQUENCE [LARGE SCALE GENOMIC DNA]</scope>
</reference>
<feature type="domain" description="Glycosyl transferase family 1" evidence="1">
    <location>
        <begin position="195"/>
        <end position="357"/>
    </location>
</feature>
<evidence type="ECO:0008006" key="5">
    <source>
        <dbReference type="Google" id="ProtNLM"/>
    </source>
</evidence>
<dbReference type="EMBL" id="MHOP01000023">
    <property type="protein sequence ID" value="OGZ65372.1"/>
    <property type="molecule type" value="Genomic_DNA"/>
</dbReference>
<dbReference type="InterPro" id="IPR001296">
    <property type="entry name" value="Glyco_trans_1"/>
</dbReference>
<feature type="domain" description="Glycosyltransferase subfamily 4-like N-terminal" evidence="2">
    <location>
        <begin position="7"/>
        <end position="133"/>
    </location>
</feature>